<evidence type="ECO:0000313" key="1">
    <source>
        <dbReference type="EMBL" id="JAI05169.1"/>
    </source>
</evidence>
<organism evidence="1">
    <name type="scientific">Anguilla anguilla</name>
    <name type="common">European freshwater eel</name>
    <name type="synonym">Muraena anguilla</name>
    <dbReference type="NCBI Taxonomy" id="7936"/>
    <lineage>
        <taxon>Eukaryota</taxon>
        <taxon>Metazoa</taxon>
        <taxon>Chordata</taxon>
        <taxon>Craniata</taxon>
        <taxon>Vertebrata</taxon>
        <taxon>Euteleostomi</taxon>
        <taxon>Actinopterygii</taxon>
        <taxon>Neopterygii</taxon>
        <taxon>Teleostei</taxon>
        <taxon>Anguilliformes</taxon>
        <taxon>Anguillidae</taxon>
        <taxon>Anguilla</taxon>
    </lineage>
</organism>
<proteinExistence type="predicted"/>
<reference evidence="1" key="1">
    <citation type="submission" date="2014-11" db="EMBL/GenBank/DDBJ databases">
        <authorList>
            <person name="Amaro Gonzalez C."/>
        </authorList>
    </citation>
    <scope>NUCLEOTIDE SEQUENCE</scope>
</reference>
<protein>
    <submittedName>
        <fullName evidence="1">Uncharacterized protein</fullName>
    </submittedName>
</protein>
<dbReference type="EMBL" id="GBXM01003409">
    <property type="protein sequence ID" value="JAI05169.1"/>
    <property type="molecule type" value="Transcribed_RNA"/>
</dbReference>
<dbReference type="AlphaFoldDB" id="A0A0E9XU01"/>
<accession>A0A0E9XU01</accession>
<sequence>MVTLSIEYKSGKFCVKCVSRMNTLQGPSIRCRLPCTVSNSGSDISFLLLS</sequence>
<reference evidence="1" key="2">
    <citation type="journal article" date="2015" name="Fish Shellfish Immunol.">
        <title>Early steps in the European eel (Anguilla anguilla)-Vibrio vulnificus interaction in the gills: Role of the RtxA13 toxin.</title>
        <authorList>
            <person name="Callol A."/>
            <person name="Pajuelo D."/>
            <person name="Ebbesson L."/>
            <person name="Teles M."/>
            <person name="MacKenzie S."/>
            <person name="Amaro C."/>
        </authorList>
    </citation>
    <scope>NUCLEOTIDE SEQUENCE</scope>
</reference>
<name>A0A0E9XU01_ANGAN</name>